<dbReference type="Proteomes" id="UP000039046">
    <property type="component" value="Unassembled WGS sequence"/>
</dbReference>
<name>A0A0A1TGN0_9HYPO</name>
<dbReference type="EMBL" id="CDHN01000006">
    <property type="protein sequence ID" value="CEJ94014.1"/>
    <property type="molecule type" value="Genomic_DNA"/>
</dbReference>
<reference evidence="2 3" key="1">
    <citation type="journal article" date="2015" name="Genome Announc.">
        <title>Draft Genome Sequence and Gene Annotation of the Entomopathogenic Fungus Verticillium hemipterigenum.</title>
        <authorList>
            <person name="Horn F."/>
            <person name="Habel A."/>
            <person name="Scharf D.H."/>
            <person name="Dworschak J."/>
            <person name="Brakhage A.A."/>
            <person name="Guthke R."/>
            <person name="Hertweck C."/>
            <person name="Linde J."/>
        </authorList>
    </citation>
    <scope>NUCLEOTIDE SEQUENCE [LARGE SCALE GENOMIC DNA]</scope>
</reference>
<sequence length="187" mass="20675">MDSHMNTSEWQHEDIAGNALPFFTKHMTLQRNLQTISSLHPSSIPTPISEPRLFDDDIESEEKVQSPINLRINASLKVTNSNNVICLAASPADDANAIARAVIRAMEEHSSGRCGIPMIDEDGAPRPINIEIDAGITVEGEGNLITGREVDVVRHLQEQISKRDGVAVKREKSDSRESSPCRKRRQS</sequence>
<feature type="region of interest" description="Disordered" evidence="1">
    <location>
        <begin position="162"/>
        <end position="187"/>
    </location>
</feature>
<organism evidence="2 3">
    <name type="scientific">[Torrubiella] hemipterigena</name>
    <dbReference type="NCBI Taxonomy" id="1531966"/>
    <lineage>
        <taxon>Eukaryota</taxon>
        <taxon>Fungi</taxon>
        <taxon>Dikarya</taxon>
        <taxon>Ascomycota</taxon>
        <taxon>Pezizomycotina</taxon>
        <taxon>Sordariomycetes</taxon>
        <taxon>Hypocreomycetidae</taxon>
        <taxon>Hypocreales</taxon>
        <taxon>Clavicipitaceae</taxon>
        <taxon>Clavicipitaceae incertae sedis</taxon>
        <taxon>'Torrubiella' clade</taxon>
    </lineage>
</organism>
<accession>A0A0A1TGN0</accession>
<keyword evidence="3" id="KW-1185">Reference proteome</keyword>
<dbReference type="OrthoDB" id="5409271at2759"/>
<evidence type="ECO:0000256" key="1">
    <source>
        <dbReference type="SAM" id="MobiDB-lite"/>
    </source>
</evidence>
<dbReference type="AlphaFoldDB" id="A0A0A1TGN0"/>
<evidence type="ECO:0000313" key="2">
    <source>
        <dbReference type="EMBL" id="CEJ94014.1"/>
    </source>
</evidence>
<protein>
    <submittedName>
        <fullName evidence="2">Uncharacterized protein</fullName>
    </submittedName>
</protein>
<dbReference type="HOGENOM" id="CLU_1448688_0_0_1"/>
<evidence type="ECO:0000313" key="3">
    <source>
        <dbReference type="Proteomes" id="UP000039046"/>
    </source>
</evidence>
<feature type="compositionally biased region" description="Basic and acidic residues" evidence="1">
    <location>
        <begin position="162"/>
        <end position="180"/>
    </location>
</feature>
<gene>
    <name evidence="2" type="ORF">VHEMI09571</name>
</gene>
<proteinExistence type="predicted"/>